<protein>
    <submittedName>
        <fullName evidence="1">Uncharacterized protein</fullName>
    </submittedName>
</protein>
<dbReference type="Proteomes" id="UP000076842">
    <property type="component" value="Unassembled WGS sequence"/>
</dbReference>
<evidence type="ECO:0000313" key="1">
    <source>
        <dbReference type="EMBL" id="KZT62430.1"/>
    </source>
</evidence>
<accession>A0A165JYB8</accession>
<keyword evidence="2" id="KW-1185">Reference proteome</keyword>
<dbReference type="EMBL" id="KV423916">
    <property type="protein sequence ID" value="KZT62430.1"/>
    <property type="molecule type" value="Genomic_DNA"/>
</dbReference>
<proteinExistence type="predicted"/>
<name>A0A165JYB8_9BASI</name>
<evidence type="ECO:0000313" key="2">
    <source>
        <dbReference type="Proteomes" id="UP000076842"/>
    </source>
</evidence>
<sequence length="137" mass="14855">MVMGCSFCATLARAGRGAAKRSDWRLLRFSRARLEGWVRTRERQVTDSAIEWPREYNDSEDYGTDAWLSCAAAVQGFTAAPGAVPALKIADPVRGPMADGDCRFSITAWMGFVLLRGQSGAVRCGFSGARGDKGSTR</sequence>
<reference evidence="1 2" key="1">
    <citation type="journal article" date="2016" name="Mol. Biol. Evol.">
        <title>Comparative Genomics of Early-Diverging Mushroom-Forming Fungi Provides Insights into the Origins of Lignocellulose Decay Capabilities.</title>
        <authorList>
            <person name="Nagy L.G."/>
            <person name="Riley R."/>
            <person name="Tritt A."/>
            <person name="Adam C."/>
            <person name="Daum C."/>
            <person name="Floudas D."/>
            <person name="Sun H."/>
            <person name="Yadav J.S."/>
            <person name="Pangilinan J."/>
            <person name="Larsson K.H."/>
            <person name="Matsuura K."/>
            <person name="Barry K."/>
            <person name="Labutti K."/>
            <person name="Kuo R."/>
            <person name="Ohm R.A."/>
            <person name="Bhattacharya S.S."/>
            <person name="Shirouzu T."/>
            <person name="Yoshinaga Y."/>
            <person name="Martin F.M."/>
            <person name="Grigoriev I.V."/>
            <person name="Hibbett D.S."/>
        </authorList>
    </citation>
    <scope>NUCLEOTIDE SEQUENCE [LARGE SCALE GENOMIC DNA]</scope>
    <source>
        <strain evidence="1 2">HHB12733</strain>
    </source>
</reference>
<gene>
    <name evidence="1" type="ORF">CALCODRAFT_203050</name>
</gene>
<dbReference type="AlphaFoldDB" id="A0A165JYB8"/>
<dbReference type="InParanoid" id="A0A165JYB8"/>
<organism evidence="1 2">
    <name type="scientific">Calocera cornea HHB12733</name>
    <dbReference type="NCBI Taxonomy" id="1353952"/>
    <lineage>
        <taxon>Eukaryota</taxon>
        <taxon>Fungi</taxon>
        <taxon>Dikarya</taxon>
        <taxon>Basidiomycota</taxon>
        <taxon>Agaricomycotina</taxon>
        <taxon>Dacrymycetes</taxon>
        <taxon>Dacrymycetales</taxon>
        <taxon>Dacrymycetaceae</taxon>
        <taxon>Calocera</taxon>
    </lineage>
</organism>